<dbReference type="SUPFAM" id="SSF57586">
    <property type="entry name" value="TNF receptor-like"/>
    <property type="match status" value="1"/>
</dbReference>
<dbReference type="GO" id="GO:0043066">
    <property type="term" value="P:negative regulation of apoptotic process"/>
    <property type="evidence" value="ECO:0007669"/>
    <property type="project" value="TreeGrafter"/>
</dbReference>
<evidence type="ECO:0000256" key="1">
    <source>
        <dbReference type="ARBA" id="ARBA00004251"/>
    </source>
</evidence>
<evidence type="ECO:0000259" key="22">
    <source>
        <dbReference type="SMART" id="SM00208"/>
    </source>
</evidence>
<evidence type="ECO:0000256" key="3">
    <source>
        <dbReference type="ARBA" id="ARBA00015761"/>
    </source>
</evidence>
<evidence type="ECO:0000256" key="6">
    <source>
        <dbReference type="ARBA" id="ARBA00022703"/>
    </source>
</evidence>
<dbReference type="PRINTS" id="PR01680">
    <property type="entry name" value="TNFACTORR6"/>
</dbReference>
<evidence type="ECO:0000256" key="21">
    <source>
        <dbReference type="SAM" id="SignalP"/>
    </source>
</evidence>
<evidence type="ECO:0000256" key="14">
    <source>
        <dbReference type="ARBA" id="ARBA00023170"/>
    </source>
</evidence>
<evidence type="ECO:0000256" key="17">
    <source>
        <dbReference type="ARBA" id="ARBA00030181"/>
    </source>
</evidence>
<dbReference type="EMBL" id="JACAGB010000015">
    <property type="protein sequence ID" value="KAF6322294.1"/>
    <property type="molecule type" value="Genomic_DNA"/>
</dbReference>
<organism evidence="23 24">
    <name type="scientific">Pipistrellus kuhlii</name>
    <name type="common">Kuhl's pipistrelle</name>
    <dbReference type="NCBI Taxonomy" id="59472"/>
    <lineage>
        <taxon>Eukaryota</taxon>
        <taxon>Metazoa</taxon>
        <taxon>Chordata</taxon>
        <taxon>Craniata</taxon>
        <taxon>Vertebrata</taxon>
        <taxon>Euteleostomi</taxon>
        <taxon>Mammalia</taxon>
        <taxon>Eutheria</taxon>
        <taxon>Laurasiatheria</taxon>
        <taxon>Chiroptera</taxon>
        <taxon>Yangochiroptera</taxon>
        <taxon>Vespertilionidae</taxon>
        <taxon>Pipistrellus</taxon>
    </lineage>
</organism>
<dbReference type="GO" id="GO:0031265">
    <property type="term" value="C:CD95 death-inducing signaling complex"/>
    <property type="evidence" value="ECO:0007669"/>
    <property type="project" value="UniProtKB-ARBA"/>
</dbReference>
<dbReference type="InterPro" id="IPR001368">
    <property type="entry name" value="TNFR/NGFR_Cys_rich_reg"/>
</dbReference>
<evidence type="ECO:0000256" key="13">
    <source>
        <dbReference type="ARBA" id="ARBA00023157"/>
    </source>
</evidence>
<protein>
    <recommendedName>
        <fullName evidence="3">Tumor necrosis factor receptor superfamily member 6</fullName>
    </recommendedName>
    <alternativeName>
        <fullName evidence="18">Apo-1 antigen</fullName>
    </alternativeName>
    <alternativeName>
        <fullName evidence="19">Apoptosis-mediating surface antigen FAS</fullName>
    </alternativeName>
    <alternativeName>
        <fullName evidence="17">FASLG receptor</fullName>
    </alternativeName>
</protein>
<dbReference type="GO" id="GO:0097049">
    <property type="term" value="P:motor neuron apoptotic process"/>
    <property type="evidence" value="ECO:0007669"/>
    <property type="project" value="TreeGrafter"/>
</dbReference>
<dbReference type="GO" id="GO:0009897">
    <property type="term" value="C:external side of plasma membrane"/>
    <property type="evidence" value="ECO:0007669"/>
    <property type="project" value="TreeGrafter"/>
</dbReference>
<evidence type="ECO:0000256" key="11">
    <source>
        <dbReference type="ARBA" id="ARBA00023136"/>
    </source>
</evidence>
<evidence type="ECO:0000256" key="7">
    <source>
        <dbReference type="ARBA" id="ARBA00022729"/>
    </source>
</evidence>
<keyword evidence="6" id="KW-0053">Apoptosis</keyword>
<evidence type="ECO:0000256" key="4">
    <source>
        <dbReference type="ARBA" id="ARBA00022475"/>
    </source>
</evidence>
<evidence type="ECO:0000256" key="20">
    <source>
        <dbReference type="SAM" id="MobiDB-lite"/>
    </source>
</evidence>
<dbReference type="GO" id="GO:0005031">
    <property type="term" value="F:tumor necrosis factor receptor activity"/>
    <property type="evidence" value="ECO:0007669"/>
    <property type="project" value="TreeGrafter"/>
</dbReference>
<dbReference type="InterPro" id="IPR008063">
    <property type="entry name" value="Fas_rcpt"/>
</dbReference>
<dbReference type="AlphaFoldDB" id="A0A7J7VB04"/>
<keyword evidence="5" id="KW-0812">Transmembrane</keyword>
<keyword evidence="7 21" id="KW-0732">Signal</keyword>
<feature type="signal peptide" evidence="21">
    <location>
        <begin position="1"/>
        <end position="18"/>
    </location>
</feature>
<comment type="subcellular location">
    <subcellularLocation>
        <location evidence="1">Cell membrane</location>
        <topology evidence="1">Single-pass type I membrane protein</topology>
    </subcellularLocation>
    <subcellularLocation>
        <location evidence="2">Membrane raft</location>
    </subcellularLocation>
</comment>
<accession>A0A7J7VB04</accession>
<evidence type="ECO:0000256" key="10">
    <source>
        <dbReference type="ARBA" id="ARBA00022989"/>
    </source>
</evidence>
<evidence type="ECO:0000256" key="12">
    <source>
        <dbReference type="ARBA" id="ARBA00023139"/>
    </source>
</evidence>
<dbReference type="PANTHER" id="PTHR46874:SF1">
    <property type="entry name" value="TUMOR NECROSIS FACTOR RECEPTOR SUPERFAMILY MEMBER 6"/>
    <property type="match status" value="1"/>
</dbReference>
<evidence type="ECO:0000256" key="8">
    <source>
        <dbReference type="ARBA" id="ARBA00022737"/>
    </source>
</evidence>
<dbReference type="GO" id="GO:0005516">
    <property type="term" value="F:calmodulin binding"/>
    <property type="evidence" value="ECO:0007669"/>
    <property type="project" value="UniProtKB-KW"/>
</dbReference>
<evidence type="ECO:0000256" key="16">
    <source>
        <dbReference type="ARBA" id="ARBA00023288"/>
    </source>
</evidence>
<sequence length="145" mass="16202">MPRIGVLLLLILAILAESTKDNSPVTNTYSEPLKPSKNITKRESGCPEGQQRQGSFCCLPCLPGERKKDDCKAHGDKLVCEPCQEGKEYTDKEHFSSTCRRCGICDGEHGVNMESLRIAQQPVTPDVKKDPHLTHTWRGSCSWFQ</sequence>
<evidence type="ECO:0000256" key="5">
    <source>
        <dbReference type="ARBA" id="ARBA00022692"/>
    </source>
</evidence>
<gene>
    <name evidence="23" type="ORF">mPipKuh1_004895</name>
</gene>
<keyword evidence="11" id="KW-0472">Membrane</keyword>
<dbReference type="FunFam" id="2.10.50.10:FF:000021">
    <property type="entry name" value="Tumor necrosis factor receptor superfamily member 6"/>
    <property type="match status" value="1"/>
</dbReference>
<feature type="domain" description="TNFR-Cys" evidence="22">
    <location>
        <begin position="83"/>
        <end position="125"/>
    </location>
</feature>
<dbReference type="GO" id="GO:0097527">
    <property type="term" value="P:necroptotic signaling pathway"/>
    <property type="evidence" value="ECO:0007669"/>
    <property type="project" value="TreeGrafter"/>
</dbReference>
<keyword evidence="15" id="KW-0325">Glycoprotein</keyword>
<keyword evidence="13" id="KW-1015">Disulfide bond</keyword>
<dbReference type="GO" id="GO:0006924">
    <property type="term" value="P:activation-induced cell death of T cells"/>
    <property type="evidence" value="ECO:0007669"/>
    <property type="project" value="TreeGrafter"/>
</dbReference>
<keyword evidence="9" id="KW-0112">Calmodulin-binding</keyword>
<evidence type="ECO:0000256" key="9">
    <source>
        <dbReference type="ARBA" id="ARBA00022860"/>
    </source>
</evidence>
<keyword evidence="10" id="KW-1133">Transmembrane helix</keyword>
<evidence type="ECO:0000256" key="15">
    <source>
        <dbReference type="ARBA" id="ARBA00023180"/>
    </source>
</evidence>
<dbReference type="GO" id="GO:0006955">
    <property type="term" value="P:immune response"/>
    <property type="evidence" value="ECO:0007669"/>
    <property type="project" value="InterPro"/>
</dbReference>
<dbReference type="Proteomes" id="UP000558488">
    <property type="component" value="Unassembled WGS sequence"/>
</dbReference>
<keyword evidence="8" id="KW-0677">Repeat</keyword>
<keyword evidence="14 23" id="KW-0675">Receptor</keyword>
<dbReference type="GO" id="GO:0032872">
    <property type="term" value="P:regulation of stress-activated MAPK cascade"/>
    <property type="evidence" value="ECO:0007669"/>
    <property type="project" value="TreeGrafter"/>
</dbReference>
<evidence type="ECO:0000256" key="2">
    <source>
        <dbReference type="ARBA" id="ARBA00004285"/>
    </source>
</evidence>
<dbReference type="SMART" id="SM00208">
    <property type="entry name" value="TNFR"/>
    <property type="match status" value="2"/>
</dbReference>
<dbReference type="Gene3D" id="2.10.50.10">
    <property type="entry name" value="Tumor Necrosis Factor Receptor, subunit A, domain 2"/>
    <property type="match status" value="1"/>
</dbReference>
<keyword evidence="24" id="KW-1185">Reference proteome</keyword>
<evidence type="ECO:0000313" key="23">
    <source>
        <dbReference type="EMBL" id="KAF6322294.1"/>
    </source>
</evidence>
<dbReference type="GO" id="GO:0097192">
    <property type="term" value="P:extrinsic apoptotic signaling pathway in absence of ligand"/>
    <property type="evidence" value="ECO:0007669"/>
    <property type="project" value="TreeGrafter"/>
</dbReference>
<dbReference type="GO" id="GO:0045121">
    <property type="term" value="C:membrane raft"/>
    <property type="evidence" value="ECO:0007669"/>
    <property type="project" value="UniProtKB-SubCell"/>
</dbReference>
<evidence type="ECO:0000313" key="24">
    <source>
        <dbReference type="Proteomes" id="UP000558488"/>
    </source>
</evidence>
<feature type="chain" id="PRO_5029752662" description="Tumor necrosis factor receptor superfamily member 6" evidence="21">
    <location>
        <begin position="19"/>
        <end position="145"/>
    </location>
</feature>
<evidence type="ECO:0000256" key="19">
    <source>
        <dbReference type="ARBA" id="ARBA00032502"/>
    </source>
</evidence>
<dbReference type="PANTHER" id="PTHR46874">
    <property type="entry name" value="TUMOR NECROSIS FACTOR RECEPTOR SUPERFAMILY MEMBER 6"/>
    <property type="match status" value="1"/>
</dbReference>
<reference evidence="23 24" key="1">
    <citation type="journal article" date="2020" name="Nature">
        <title>Six reference-quality genomes reveal evolution of bat adaptations.</title>
        <authorList>
            <person name="Jebb D."/>
            <person name="Huang Z."/>
            <person name="Pippel M."/>
            <person name="Hughes G.M."/>
            <person name="Lavrichenko K."/>
            <person name="Devanna P."/>
            <person name="Winkler S."/>
            <person name="Jermiin L.S."/>
            <person name="Skirmuntt E.C."/>
            <person name="Katzourakis A."/>
            <person name="Burkitt-Gray L."/>
            <person name="Ray D.A."/>
            <person name="Sullivan K.A.M."/>
            <person name="Roscito J.G."/>
            <person name="Kirilenko B.M."/>
            <person name="Davalos L.M."/>
            <person name="Corthals A.P."/>
            <person name="Power M.L."/>
            <person name="Jones G."/>
            <person name="Ransome R.D."/>
            <person name="Dechmann D.K.N."/>
            <person name="Locatelli A.G."/>
            <person name="Puechmaille S.J."/>
            <person name="Fedrigo O."/>
            <person name="Jarvis E.D."/>
            <person name="Hiller M."/>
            <person name="Vernes S.C."/>
            <person name="Myers E.W."/>
            <person name="Teeling E.C."/>
        </authorList>
    </citation>
    <scope>NUCLEOTIDE SEQUENCE [LARGE SCALE GENOMIC DNA]</scope>
    <source>
        <strain evidence="23">MPipKuh1</strain>
        <tissue evidence="23">Flight muscle</tissue>
    </source>
</reference>
<keyword evidence="4" id="KW-1003">Cell membrane</keyword>
<feature type="region of interest" description="Disordered" evidence="20">
    <location>
        <begin position="22"/>
        <end position="53"/>
    </location>
</feature>
<name>A0A7J7VB04_PIPKU</name>
<keyword evidence="16" id="KW-0449">Lipoprotein</keyword>
<keyword evidence="12" id="KW-0564">Palmitate</keyword>
<feature type="domain" description="TNFR-Cys" evidence="22">
    <location>
        <begin position="46"/>
        <end position="80"/>
    </location>
</feature>
<comment type="caution">
    <text evidence="23">The sequence shown here is derived from an EMBL/GenBank/DDBJ whole genome shotgun (WGS) entry which is preliminary data.</text>
</comment>
<proteinExistence type="predicted"/>
<evidence type="ECO:0000256" key="18">
    <source>
        <dbReference type="ARBA" id="ARBA00032338"/>
    </source>
</evidence>